<reference evidence="4 5" key="1">
    <citation type="journal article" date="2016" name="Mol. Biol. Evol.">
        <title>Comparative Genomics of Early-Diverging Mushroom-Forming Fungi Provides Insights into the Origins of Lignocellulose Decay Capabilities.</title>
        <authorList>
            <person name="Nagy L.G."/>
            <person name="Riley R."/>
            <person name="Tritt A."/>
            <person name="Adam C."/>
            <person name="Daum C."/>
            <person name="Floudas D."/>
            <person name="Sun H."/>
            <person name="Yadav J.S."/>
            <person name="Pangilinan J."/>
            <person name="Larsson K.H."/>
            <person name="Matsuura K."/>
            <person name="Barry K."/>
            <person name="Labutti K."/>
            <person name="Kuo R."/>
            <person name="Ohm R.A."/>
            <person name="Bhattacharya S.S."/>
            <person name="Shirouzu T."/>
            <person name="Yoshinaga Y."/>
            <person name="Martin F.M."/>
            <person name="Grigoriev I.V."/>
            <person name="Hibbett D.S."/>
        </authorList>
    </citation>
    <scope>NUCLEOTIDE SEQUENCE [LARGE SCALE GENOMIC DNA]</scope>
    <source>
        <strain evidence="4 5">HHB12733</strain>
    </source>
</reference>
<dbReference type="AlphaFoldDB" id="A0A165DLE7"/>
<dbReference type="InterPro" id="IPR027417">
    <property type="entry name" value="P-loop_NTPase"/>
</dbReference>
<sequence>MVRPPMMADDVLWCRVALIVGGWVYVGWYKHSVLFKIEQAFAPGYDPALALDRTSPSAHSGHVARREQPLVDHILSGAPATTGHYYLLLGPKGTGKGSMILAAMRRTNADGAAVCEAHPDLEVFRARLGKAVNYEFDEDAQFGLFQRREPRLGGPALDIERALTKLEKYALRSAAKRRRPLVLVLNNIHQLHNDDEGHRLVRLLQQRAEAWAQSGILTMVFTSDDFWPYTVLRKAANRLQVISISDLSQAEAVHTLKLIRHESGAPAGSEDRLREAVRYTGGRLAVLNRVGRASDILAAARETLAREKAWLLSVIGLIPECDDDVMDEQKWASGSWLLLSEFVRLQKEKEREARAGSAAAGRAEDQQDEDGGMLPSIPYWRCRQIMTRGDFLEALDHANIISIDVSPFRPGPRGRRMLTRPRPQINHAVRPDSLLILRAAREVVDAPGFDSALRGVRARVDEIEGLHRTRELVMKGRARPPACGACGAGIGDAPEEAH</sequence>
<dbReference type="InParanoid" id="A0A165DLE7"/>
<dbReference type="OrthoDB" id="511599at2759"/>
<dbReference type="EMBL" id="KV424047">
    <property type="protein sequence ID" value="KZT53065.1"/>
    <property type="molecule type" value="Genomic_DNA"/>
</dbReference>
<name>A0A165DLE7_9BASI</name>
<keyword evidence="1" id="KW-0812">Transmembrane</keyword>
<organism evidence="4 5">
    <name type="scientific">Calocera cornea HHB12733</name>
    <dbReference type="NCBI Taxonomy" id="1353952"/>
    <lineage>
        <taxon>Eukaryota</taxon>
        <taxon>Fungi</taxon>
        <taxon>Dikarya</taxon>
        <taxon>Basidiomycota</taxon>
        <taxon>Agaricomycotina</taxon>
        <taxon>Dacrymycetes</taxon>
        <taxon>Dacrymycetales</taxon>
        <taxon>Dacrymycetaceae</taxon>
        <taxon>Calocera</taxon>
    </lineage>
</organism>
<dbReference type="SUPFAM" id="SSF52540">
    <property type="entry name" value="P-loop containing nucleoside triphosphate hydrolases"/>
    <property type="match status" value="1"/>
</dbReference>
<feature type="domain" description="Orc1-like AAA ATPase" evidence="2">
    <location>
        <begin position="70"/>
        <end position="210"/>
    </location>
</feature>
<evidence type="ECO:0000313" key="5">
    <source>
        <dbReference type="Proteomes" id="UP000076842"/>
    </source>
</evidence>
<dbReference type="Pfam" id="PF24913">
    <property type="entry name" value="WHD_AAA_fung"/>
    <property type="match status" value="2"/>
</dbReference>
<feature type="domain" description="AAA protein C-terminal winged helix" evidence="3">
    <location>
        <begin position="425"/>
        <end position="464"/>
    </location>
</feature>
<dbReference type="Proteomes" id="UP000076842">
    <property type="component" value="Unassembled WGS sequence"/>
</dbReference>
<evidence type="ECO:0000259" key="3">
    <source>
        <dbReference type="Pfam" id="PF24913"/>
    </source>
</evidence>
<keyword evidence="5" id="KW-1185">Reference proteome</keyword>
<dbReference type="InterPro" id="IPR056808">
    <property type="entry name" value="HTH_AAA"/>
</dbReference>
<gene>
    <name evidence="4" type="ORF">CALCODRAFT_63537</name>
</gene>
<keyword evidence="1" id="KW-1133">Transmembrane helix</keyword>
<evidence type="ECO:0000259" key="2">
    <source>
        <dbReference type="Pfam" id="PF13191"/>
    </source>
</evidence>
<dbReference type="PANTHER" id="PTHR36168">
    <property type="entry name" value="CHROMOSOME 1, WHOLE GENOME SHOTGUN SEQUENCE"/>
    <property type="match status" value="1"/>
</dbReference>
<evidence type="ECO:0000313" key="4">
    <source>
        <dbReference type="EMBL" id="KZT53065.1"/>
    </source>
</evidence>
<keyword evidence="1" id="KW-0472">Membrane</keyword>
<dbReference type="Gene3D" id="3.40.50.300">
    <property type="entry name" value="P-loop containing nucleotide triphosphate hydrolases"/>
    <property type="match status" value="1"/>
</dbReference>
<accession>A0A165DLE7</accession>
<dbReference type="InterPro" id="IPR041664">
    <property type="entry name" value="AAA_16"/>
</dbReference>
<dbReference type="PANTHER" id="PTHR36168:SF1">
    <property type="entry name" value="ORC1-LIKE AAA ATPASE DOMAIN-CONTAINING PROTEIN"/>
    <property type="match status" value="1"/>
</dbReference>
<evidence type="ECO:0000256" key="1">
    <source>
        <dbReference type="SAM" id="Phobius"/>
    </source>
</evidence>
<feature type="transmembrane region" description="Helical" evidence="1">
    <location>
        <begin position="12"/>
        <end position="29"/>
    </location>
</feature>
<protein>
    <submittedName>
        <fullName evidence="4">Uncharacterized protein</fullName>
    </submittedName>
</protein>
<proteinExistence type="predicted"/>
<dbReference type="Pfam" id="PF13191">
    <property type="entry name" value="AAA_16"/>
    <property type="match status" value="1"/>
</dbReference>
<feature type="domain" description="AAA protein C-terminal winged helix" evidence="3">
    <location>
        <begin position="313"/>
        <end position="405"/>
    </location>
</feature>
<dbReference type="STRING" id="1353952.A0A165DLE7"/>